<dbReference type="InterPro" id="IPR014001">
    <property type="entry name" value="Helicase_ATP-bd"/>
</dbReference>
<dbReference type="AlphaFoldDB" id="A0A854QAQ8"/>
<comment type="caution">
    <text evidence="7">The sequence shown here is derived from an EMBL/GenBank/DDBJ whole genome shotgun (WGS) entry which is preliminary data.</text>
</comment>
<dbReference type="GO" id="GO:0006281">
    <property type="term" value="P:DNA repair"/>
    <property type="evidence" value="ECO:0007669"/>
    <property type="project" value="TreeGrafter"/>
</dbReference>
<dbReference type="Pfam" id="PF00176">
    <property type="entry name" value="SNF2-rel_dom"/>
    <property type="match status" value="1"/>
</dbReference>
<dbReference type="CDD" id="cd18008">
    <property type="entry name" value="DEXDc_SHPRH-like"/>
    <property type="match status" value="1"/>
</dbReference>
<dbReference type="InterPro" id="IPR000330">
    <property type="entry name" value="SNF2_N"/>
</dbReference>
<accession>A0A854QAQ8</accession>
<dbReference type="Gene3D" id="3.40.50.10810">
    <property type="entry name" value="Tandem AAA-ATPase domain"/>
    <property type="match status" value="1"/>
</dbReference>
<evidence type="ECO:0000259" key="6">
    <source>
        <dbReference type="PROSITE" id="PS51194"/>
    </source>
</evidence>
<keyword evidence="3" id="KW-0067">ATP-binding</keyword>
<evidence type="ECO:0000256" key="3">
    <source>
        <dbReference type="ARBA" id="ARBA00022840"/>
    </source>
</evidence>
<dbReference type="GO" id="GO:0016787">
    <property type="term" value="F:hydrolase activity"/>
    <property type="evidence" value="ECO:0007669"/>
    <property type="project" value="UniProtKB-KW"/>
</dbReference>
<gene>
    <name evidence="7" type="ORF">C361_06521</name>
</gene>
<evidence type="ECO:0000259" key="5">
    <source>
        <dbReference type="PROSITE" id="PS51192"/>
    </source>
</evidence>
<dbReference type="SMART" id="SM00487">
    <property type="entry name" value="DEXDc"/>
    <property type="match status" value="1"/>
</dbReference>
<dbReference type="InterPro" id="IPR050628">
    <property type="entry name" value="SNF2_RAD54_helicase_TF"/>
</dbReference>
<dbReference type="InterPro" id="IPR027417">
    <property type="entry name" value="P-loop_NTPase"/>
</dbReference>
<evidence type="ECO:0000313" key="7">
    <source>
        <dbReference type="EMBL" id="OXG11416.1"/>
    </source>
</evidence>
<evidence type="ECO:0000256" key="2">
    <source>
        <dbReference type="ARBA" id="ARBA00022801"/>
    </source>
</evidence>
<dbReference type="PROSITE" id="PS51194">
    <property type="entry name" value="HELICASE_CTER"/>
    <property type="match status" value="1"/>
</dbReference>
<evidence type="ECO:0000256" key="4">
    <source>
        <dbReference type="SAM" id="MobiDB-lite"/>
    </source>
</evidence>
<dbReference type="InterPro" id="IPR038718">
    <property type="entry name" value="SNF2-like_sf"/>
</dbReference>
<evidence type="ECO:0000313" key="8">
    <source>
        <dbReference type="Proteomes" id="UP000199727"/>
    </source>
</evidence>
<protein>
    <submittedName>
        <fullName evidence="7">Uncharacterized protein</fullName>
    </submittedName>
</protein>
<dbReference type="InterPro" id="IPR001650">
    <property type="entry name" value="Helicase_C-like"/>
</dbReference>
<dbReference type="SMART" id="SM00490">
    <property type="entry name" value="HELICc"/>
    <property type="match status" value="1"/>
</dbReference>
<sequence length="856" mass="94254">MMETIDIHSAATPPVRRPVVDLTGDNPSPAPARNAGGSKPSSSGSYYYNSSSYASGSQGPVYDVYTSGNSVTLGDGGDRANRAKTGADYDLSSFGSSIPSKSKKPSASAYSSYIKPATPNAFKQERVPQPKQTFARPAHQPAFGTGGYVNGWPSWVQPGGVNPGIVPNPRPAVAPPKPANQDDDVPREAFNIDSVPITAEDYMRYNGDAEKHMQELLSGAIGDGEDEMGDEGMREGEDTVEGFAKGMKLMPHQVRGVRWMKQRETGRKYGGILADDMGLGKTVQTLARIVEGKPTAAEKKVGYKAGTLIVAPLAVMEQWATECRTKTEPERLKVTTHHGPSRTKSGKTLEGFDVVITTFQTLASEFGVWETKGQKRLDDDESDEEVPAGRKKAPKKKATMSALFDVKWLRIVIDEAQNIKNRNTKAAKAAVGLRAKYRWCLTGTPIQNNVEELFSLFQFLRAKPLDDWHVFKERISSLVKDGRTKLAMKRLHVVLKAIMLRRTKDAEIDGKKILNLPGRTVQVLPCAFDADERAFYDALEQKTTLTFNKFVKSGTANANYTSVLTLLLRLRQACVHPSLVTKSLGTDVDAITDAVSKSSISAAPEKDEADELADLLGGLGVAKGKTCQMCFVKLDDSSSQHCDACEKIAQRVRRQSGASENALPPTSAKIRMLLKLLSEIDEKSGSKEKTIVFSQFTSFLDLVEPFLKENNIKYVRYDGSMRNDHRQISLAKIRDDPKTRVILISFKAGSTGLNLTCCNNVILMDLWWNPALEDQAFDRAHRLGQKLDVNIWKLTIEETVEDRILILQNSKRELANAALSGQTGKGVMKLTMDDIMKLFKRSSGRDEQDDEESDED</sequence>
<feature type="region of interest" description="Disordered" evidence="4">
    <location>
        <begin position="1"/>
        <end position="60"/>
    </location>
</feature>
<feature type="region of interest" description="Disordered" evidence="4">
    <location>
        <begin position="374"/>
        <end position="394"/>
    </location>
</feature>
<feature type="compositionally biased region" description="Low complexity" evidence="4">
    <location>
        <begin position="96"/>
        <end position="109"/>
    </location>
</feature>
<feature type="domain" description="Helicase C-terminal" evidence="6">
    <location>
        <begin position="672"/>
        <end position="836"/>
    </location>
</feature>
<organism evidence="7 8">
    <name type="scientific">Cryptococcus neoformans Tu259-1</name>
    <dbReference type="NCBI Taxonomy" id="1230072"/>
    <lineage>
        <taxon>Eukaryota</taxon>
        <taxon>Fungi</taxon>
        <taxon>Dikarya</taxon>
        <taxon>Basidiomycota</taxon>
        <taxon>Agaricomycotina</taxon>
        <taxon>Tremellomycetes</taxon>
        <taxon>Tremellales</taxon>
        <taxon>Cryptococcaceae</taxon>
        <taxon>Cryptococcus</taxon>
        <taxon>Cryptococcus neoformans species complex</taxon>
    </lineage>
</organism>
<proteinExistence type="predicted"/>
<dbReference type="Pfam" id="PF00271">
    <property type="entry name" value="Helicase_C"/>
    <property type="match status" value="1"/>
</dbReference>
<dbReference type="PROSITE" id="PS51192">
    <property type="entry name" value="HELICASE_ATP_BIND_1"/>
    <property type="match status" value="1"/>
</dbReference>
<feature type="domain" description="Helicase ATP-binding" evidence="5">
    <location>
        <begin position="262"/>
        <end position="463"/>
    </location>
</feature>
<dbReference type="GO" id="GO:0008094">
    <property type="term" value="F:ATP-dependent activity, acting on DNA"/>
    <property type="evidence" value="ECO:0007669"/>
    <property type="project" value="TreeGrafter"/>
</dbReference>
<dbReference type="InterPro" id="IPR049730">
    <property type="entry name" value="SNF2/RAD54-like_C"/>
</dbReference>
<name>A0A854QAQ8_CRYNE</name>
<dbReference type="Proteomes" id="UP000199727">
    <property type="component" value="Unassembled WGS sequence"/>
</dbReference>
<dbReference type="SUPFAM" id="SSF52540">
    <property type="entry name" value="P-loop containing nucleoside triphosphate hydrolases"/>
    <property type="match status" value="2"/>
</dbReference>
<dbReference type="GO" id="GO:0005524">
    <property type="term" value="F:ATP binding"/>
    <property type="evidence" value="ECO:0007669"/>
    <property type="project" value="UniProtKB-KW"/>
</dbReference>
<keyword evidence="2" id="KW-0378">Hydrolase</keyword>
<keyword evidence="1" id="KW-0547">Nucleotide-binding</keyword>
<feature type="compositionally biased region" description="Low complexity" evidence="4">
    <location>
        <begin position="36"/>
        <end position="57"/>
    </location>
</feature>
<reference evidence="7 8" key="1">
    <citation type="submission" date="2017-06" db="EMBL/GenBank/DDBJ databases">
        <title>Global population genomics of the pathogenic fungus Cryptococcus neoformans var. grubii.</title>
        <authorList>
            <person name="Cuomo C."/>
            <person name="Litvintseva A."/>
            <person name="Chen Y."/>
            <person name="Young S."/>
            <person name="Zeng Q."/>
            <person name="Chapman S."/>
            <person name="Gujja S."/>
            <person name="Saif S."/>
            <person name="Birren B."/>
        </authorList>
    </citation>
    <scope>NUCLEOTIDE SEQUENCE [LARGE SCALE GENOMIC DNA]</scope>
    <source>
        <strain evidence="7 8">Tu259-1</strain>
    </source>
</reference>
<dbReference type="CDD" id="cd18793">
    <property type="entry name" value="SF2_C_SNF"/>
    <property type="match status" value="1"/>
</dbReference>
<dbReference type="PANTHER" id="PTHR45626:SF14">
    <property type="entry name" value="ATP-DEPENDENT DNA HELICASE (EUROFUNG)"/>
    <property type="match status" value="1"/>
</dbReference>
<evidence type="ECO:0000256" key="1">
    <source>
        <dbReference type="ARBA" id="ARBA00022741"/>
    </source>
</evidence>
<dbReference type="PANTHER" id="PTHR45626">
    <property type="entry name" value="TRANSCRIPTION TERMINATION FACTOR 2-RELATED"/>
    <property type="match status" value="1"/>
</dbReference>
<feature type="region of interest" description="Disordered" evidence="4">
    <location>
        <begin position="87"/>
        <end position="109"/>
    </location>
</feature>
<dbReference type="OrthoDB" id="423559at2759"/>
<dbReference type="EMBL" id="AMKT01000098">
    <property type="protein sequence ID" value="OXG11416.1"/>
    <property type="molecule type" value="Genomic_DNA"/>
</dbReference>
<dbReference type="GO" id="GO:0005634">
    <property type="term" value="C:nucleus"/>
    <property type="evidence" value="ECO:0007669"/>
    <property type="project" value="TreeGrafter"/>
</dbReference>
<dbReference type="Gene3D" id="3.40.50.300">
    <property type="entry name" value="P-loop containing nucleotide triphosphate hydrolases"/>
    <property type="match status" value="1"/>
</dbReference>